<dbReference type="PANTHER" id="PTHR46018:SF2">
    <property type="entry name" value="ZINC PHOSPHODIESTERASE ELAC PROTEIN 1"/>
    <property type="match status" value="1"/>
</dbReference>
<gene>
    <name evidence="3" type="ORF">K443DRAFT_85507</name>
</gene>
<sequence>MLFLPQRILRIRQINSCRRPPRRASSHIRYLDNRRMPQQMSVLFLGTSSGGGPSESRNCSSLVCDLLKDRSLWSFAVVDCAEGTIRQFQLQPSNTYQVRPNKITKIFITHMHADHIMGIVPLLRNVLFPPPAGSQPSTSSYRAPVSFTLSCNRRRILSITFQPKIEIYGPAGIRTFVRQVMKMTFTNTADNYTVHELLSENDPVTPCDHADPVHPVSRFAIAEQNILHLNEVAGKNIRTSVDGSWKNITRGSGVLGDIVVNAGPIEHRDPCIGYVFTETRAPYRKIVILGDTHDPSAITPLCINPSPSLLIHEATDAHIPAHADATGRLAKRRPEEVREKALLRGHSVPEMAGSFAKRVGAAKLVLNHIGGRFPAPRHSRDGRAMVIREIERQATQAWDSGEHAMAAWDFMRVTIPVAEDMGHGRGFDSGEDELGEIKTEEVIDMDFDYRSVSASGSAAWSTTTTTTNTERQWEGKRRRR</sequence>
<dbReference type="SUPFAM" id="SSF56281">
    <property type="entry name" value="Metallo-hydrolase/oxidoreductase"/>
    <property type="match status" value="1"/>
</dbReference>
<accession>A0A0C9YJ70</accession>
<keyword evidence="4" id="KW-1185">Reference proteome</keyword>
<dbReference type="InterPro" id="IPR001279">
    <property type="entry name" value="Metallo-B-lactamas"/>
</dbReference>
<reference evidence="3 4" key="1">
    <citation type="submission" date="2014-04" db="EMBL/GenBank/DDBJ databases">
        <authorList>
            <consortium name="DOE Joint Genome Institute"/>
            <person name="Kuo A."/>
            <person name="Kohler A."/>
            <person name="Nagy L.G."/>
            <person name="Floudas D."/>
            <person name="Copeland A."/>
            <person name="Barry K.W."/>
            <person name="Cichocki N."/>
            <person name="Veneault-Fourrey C."/>
            <person name="LaButti K."/>
            <person name="Lindquist E.A."/>
            <person name="Lipzen A."/>
            <person name="Lundell T."/>
            <person name="Morin E."/>
            <person name="Murat C."/>
            <person name="Sun H."/>
            <person name="Tunlid A."/>
            <person name="Henrissat B."/>
            <person name="Grigoriev I.V."/>
            <person name="Hibbett D.S."/>
            <person name="Martin F."/>
            <person name="Nordberg H.P."/>
            <person name="Cantor M.N."/>
            <person name="Hua S.X."/>
        </authorList>
    </citation>
    <scope>NUCLEOTIDE SEQUENCE [LARGE SCALE GENOMIC DNA]</scope>
    <source>
        <strain evidence="3 4">LaAM-08-1</strain>
    </source>
</reference>
<evidence type="ECO:0000256" key="1">
    <source>
        <dbReference type="SAM" id="MobiDB-lite"/>
    </source>
</evidence>
<dbReference type="GO" id="GO:0005634">
    <property type="term" value="C:nucleus"/>
    <property type="evidence" value="ECO:0007669"/>
    <property type="project" value="TreeGrafter"/>
</dbReference>
<proteinExistence type="predicted"/>
<evidence type="ECO:0000313" key="3">
    <source>
        <dbReference type="EMBL" id="KIK08138.1"/>
    </source>
</evidence>
<dbReference type="EMBL" id="KN838543">
    <property type="protein sequence ID" value="KIK08138.1"/>
    <property type="molecule type" value="Genomic_DNA"/>
</dbReference>
<dbReference type="HOGENOM" id="CLU_031317_4_2_1"/>
<feature type="compositionally biased region" description="Basic and acidic residues" evidence="1">
    <location>
        <begin position="471"/>
        <end position="480"/>
    </location>
</feature>
<dbReference type="Proteomes" id="UP000054477">
    <property type="component" value="Unassembled WGS sequence"/>
</dbReference>
<dbReference type="GO" id="GO:0042781">
    <property type="term" value="F:3'-tRNA processing endoribonuclease activity"/>
    <property type="evidence" value="ECO:0007669"/>
    <property type="project" value="TreeGrafter"/>
</dbReference>
<dbReference type="InterPro" id="IPR036866">
    <property type="entry name" value="RibonucZ/Hydroxyglut_hydro"/>
</dbReference>
<dbReference type="PANTHER" id="PTHR46018">
    <property type="entry name" value="ZINC PHOSPHODIESTERASE ELAC PROTEIN 1"/>
    <property type="match status" value="1"/>
</dbReference>
<dbReference type="Gene3D" id="3.60.15.10">
    <property type="entry name" value="Ribonuclease Z/Hydroxyacylglutathione hydrolase-like"/>
    <property type="match status" value="1"/>
</dbReference>
<evidence type="ECO:0000259" key="2">
    <source>
        <dbReference type="Pfam" id="PF00753"/>
    </source>
</evidence>
<name>A0A0C9YJ70_9AGAR</name>
<dbReference type="Pfam" id="PF00753">
    <property type="entry name" value="Lactamase_B"/>
    <property type="match status" value="1"/>
</dbReference>
<dbReference type="AlphaFoldDB" id="A0A0C9YJ70"/>
<dbReference type="OrthoDB" id="527344at2759"/>
<protein>
    <recommendedName>
        <fullName evidence="2">Metallo-beta-lactamase domain-containing protein</fullName>
    </recommendedName>
</protein>
<evidence type="ECO:0000313" key="4">
    <source>
        <dbReference type="Proteomes" id="UP000054477"/>
    </source>
</evidence>
<feature type="compositionally biased region" description="Low complexity" evidence="1">
    <location>
        <begin position="453"/>
        <end position="469"/>
    </location>
</feature>
<reference evidence="4" key="2">
    <citation type="submission" date="2015-01" db="EMBL/GenBank/DDBJ databases">
        <title>Evolutionary Origins and Diversification of the Mycorrhizal Mutualists.</title>
        <authorList>
            <consortium name="DOE Joint Genome Institute"/>
            <consortium name="Mycorrhizal Genomics Consortium"/>
            <person name="Kohler A."/>
            <person name="Kuo A."/>
            <person name="Nagy L.G."/>
            <person name="Floudas D."/>
            <person name="Copeland A."/>
            <person name="Barry K.W."/>
            <person name="Cichocki N."/>
            <person name="Veneault-Fourrey C."/>
            <person name="LaButti K."/>
            <person name="Lindquist E.A."/>
            <person name="Lipzen A."/>
            <person name="Lundell T."/>
            <person name="Morin E."/>
            <person name="Murat C."/>
            <person name="Riley R."/>
            <person name="Ohm R."/>
            <person name="Sun H."/>
            <person name="Tunlid A."/>
            <person name="Henrissat B."/>
            <person name="Grigoriev I.V."/>
            <person name="Hibbett D.S."/>
            <person name="Martin F."/>
        </authorList>
    </citation>
    <scope>NUCLEOTIDE SEQUENCE [LARGE SCALE GENOMIC DNA]</scope>
    <source>
        <strain evidence="4">LaAM-08-1</strain>
    </source>
</reference>
<feature type="region of interest" description="Disordered" evidence="1">
    <location>
        <begin position="453"/>
        <end position="480"/>
    </location>
</feature>
<organism evidence="3 4">
    <name type="scientific">Laccaria amethystina LaAM-08-1</name>
    <dbReference type="NCBI Taxonomy" id="1095629"/>
    <lineage>
        <taxon>Eukaryota</taxon>
        <taxon>Fungi</taxon>
        <taxon>Dikarya</taxon>
        <taxon>Basidiomycota</taxon>
        <taxon>Agaricomycotina</taxon>
        <taxon>Agaricomycetes</taxon>
        <taxon>Agaricomycetidae</taxon>
        <taxon>Agaricales</taxon>
        <taxon>Agaricineae</taxon>
        <taxon>Hydnangiaceae</taxon>
        <taxon>Laccaria</taxon>
    </lineage>
</organism>
<feature type="domain" description="Metallo-beta-lactamase" evidence="2">
    <location>
        <begin position="77"/>
        <end position="124"/>
    </location>
</feature>
<dbReference type="STRING" id="1095629.A0A0C9YJ70"/>